<reference evidence="10 11" key="1">
    <citation type="submission" date="2024-09" db="EMBL/GenBank/DDBJ databases">
        <title>Paenibacillus zeirhizospherea sp. nov., isolated from surface of the maize (Zea mays) roots in a horticulture field, Hungary.</title>
        <authorList>
            <person name="Marton D."/>
            <person name="Farkas M."/>
            <person name="Bedics A."/>
            <person name="Toth E."/>
            <person name="Tancsics A."/>
            <person name="Boka K."/>
            <person name="Marati G."/>
            <person name="Kriszt B."/>
            <person name="Cserhati M."/>
        </authorList>
    </citation>
    <scope>NUCLEOTIDE SEQUENCE [LARGE SCALE GENOMIC DNA]</scope>
    <source>
        <strain evidence="10 11">JCM 18446</strain>
    </source>
</reference>
<protein>
    <recommendedName>
        <fullName evidence="8">Transport permease protein</fullName>
    </recommendedName>
</protein>
<proteinExistence type="inferred from homology"/>
<dbReference type="InterPro" id="IPR013525">
    <property type="entry name" value="ABC2_TM"/>
</dbReference>
<dbReference type="InterPro" id="IPR047817">
    <property type="entry name" value="ABC2_TM_bact-type"/>
</dbReference>
<dbReference type="RefSeq" id="WP_375522792.1">
    <property type="nucleotide sequence ID" value="NZ_JBHIRY010000045.1"/>
</dbReference>
<evidence type="ECO:0000256" key="6">
    <source>
        <dbReference type="ARBA" id="ARBA00022989"/>
    </source>
</evidence>
<comment type="caution">
    <text evidence="10">The sequence shown here is derived from an EMBL/GenBank/DDBJ whole genome shotgun (WGS) entry which is preliminary data.</text>
</comment>
<gene>
    <name evidence="10" type="ORF">ACE5LO_25830</name>
</gene>
<evidence type="ECO:0000313" key="10">
    <source>
        <dbReference type="EMBL" id="MFB5763786.1"/>
    </source>
</evidence>
<feature type="transmembrane region" description="Helical" evidence="8">
    <location>
        <begin position="148"/>
        <end position="172"/>
    </location>
</feature>
<dbReference type="Pfam" id="PF01061">
    <property type="entry name" value="ABC2_membrane"/>
    <property type="match status" value="1"/>
</dbReference>
<keyword evidence="6 8" id="KW-1133">Transmembrane helix</keyword>
<feature type="transmembrane region" description="Helical" evidence="8">
    <location>
        <begin position="178"/>
        <end position="199"/>
    </location>
</feature>
<evidence type="ECO:0000256" key="3">
    <source>
        <dbReference type="ARBA" id="ARBA00022448"/>
    </source>
</evidence>
<feature type="transmembrane region" description="Helical" evidence="8">
    <location>
        <begin position="66"/>
        <end position="86"/>
    </location>
</feature>
<evidence type="ECO:0000259" key="9">
    <source>
        <dbReference type="PROSITE" id="PS51012"/>
    </source>
</evidence>
<keyword evidence="3 8" id="KW-0813">Transport</keyword>
<sequence>MFGTAFLKDLIAHRRLIIQLSLKDLKDKYLGSYLGILWAIIQPAITILIFWFIFQVGFKSLPIENYPFILWLVAGMIPWFFFADALMNATNSIVGNIFLVKNVVFRVSLLPIVKIISPLIIHLFFVIVMVVMFWSYGFPPNIYFLQIFYYLFAMSVFILAISWITSALVIFLKDVGQILAMFLQFGYWITPILWSLNMIPSKYEMLIKLNPMYYIIEGYRYSLIFRSWFWQYPRMTLYFWGVTICLLLLGAFVFKRLRPHFADVL</sequence>
<keyword evidence="4 8" id="KW-1003">Cell membrane</keyword>
<comment type="subcellular location">
    <subcellularLocation>
        <location evidence="1 8">Cell membrane</location>
        <topology evidence="1 8">Multi-pass membrane protein</topology>
    </subcellularLocation>
</comment>
<evidence type="ECO:0000256" key="4">
    <source>
        <dbReference type="ARBA" id="ARBA00022475"/>
    </source>
</evidence>
<dbReference type="PANTHER" id="PTHR30413">
    <property type="entry name" value="INNER MEMBRANE TRANSPORT PERMEASE"/>
    <property type="match status" value="1"/>
</dbReference>
<feature type="transmembrane region" description="Helical" evidence="8">
    <location>
        <begin position="30"/>
        <end position="54"/>
    </location>
</feature>
<evidence type="ECO:0000256" key="8">
    <source>
        <dbReference type="RuleBase" id="RU361157"/>
    </source>
</evidence>
<comment type="similarity">
    <text evidence="2 8">Belongs to the ABC-2 integral membrane protein family.</text>
</comment>
<dbReference type="Proteomes" id="UP001580430">
    <property type="component" value="Unassembled WGS sequence"/>
</dbReference>
<organism evidence="10 11">
    <name type="scientific">Paenibacillus medicaginis</name>
    <dbReference type="NCBI Taxonomy" id="1470560"/>
    <lineage>
        <taxon>Bacteria</taxon>
        <taxon>Bacillati</taxon>
        <taxon>Bacillota</taxon>
        <taxon>Bacilli</taxon>
        <taxon>Bacillales</taxon>
        <taxon>Paenibacillaceae</taxon>
        <taxon>Paenibacillus</taxon>
    </lineage>
</organism>
<evidence type="ECO:0000256" key="2">
    <source>
        <dbReference type="ARBA" id="ARBA00007783"/>
    </source>
</evidence>
<accession>A0ABV5C8H4</accession>
<keyword evidence="7 8" id="KW-0472">Membrane</keyword>
<feature type="transmembrane region" description="Helical" evidence="8">
    <location>
        <begin position="119"/>
        <end position="136"/>
    </location>
</feature>
<evidence type="ECO:0000256" key="1">
    <source>
        <dbReference type="ARBA" id="ARBA00004651"/>
    </source>
</evidence>
<feature type="transmembrane region" description="Helical" evidence="8">
    <location>
        <begin position="235"/>
        <end position="254"/>
    </location>
</feature>
<evidence type="ECO:0000313" key="11">
    <source>
        <dbReference type="Proteomes" id="UP001580430"/>
    </source>
</evidence>
<evidence type="ECO:0000256" key="5">
    <source>
        <dbReference type="ARBA" id="ARBA00022692"/>
    </source>
</evidence>
<name>A0ABV5C8H4_9BACL</name>
<keyword evidence="5 8" id="KW-0812">Transmembrane</keyword>
<evidence type="ECO:0000256" key="7">
    <source>
        <dbReference type="ARBA" id="ARBA00023136"/>
    </source>
</evidence>
<feature type="domain" description="ABC transmembrane type-2" evidence="9">
    <location>
        <begin position="34"/>
        <end position="257"/>
    </location>
</feature>
<keyword evidence="11" id="KW-1185">Reference proteome</keyword>
<dbReference type="EMBL" id="JBHIRY010000045">
    <property type="protein sequence ID" value="MFB5763786.1"/>
    <property type="molecule type" value="Genomic_DNA"/>
</dbReference>
<dbReference type="PROSITE" id="PS51012">
    <property type="entry name" value="ABC_TM2"/>
    <property type="match status" value="1"/>
</dbReference>
<dbReference type="PANTHER" id="PTHR30413:SF10">
    <property type="entry name" value="CAPSULE POLYSACCHARIDE EXPORT INNER-MEMBRANE PROTEIN CTRC"/>
    <property type="match status" value="1"/>
</dbReference>